<dbReference type="Pfam" id="PF00474">
    <property type="entry name" value="SSF"/>
    <property type="match status" value="1"/>
</dbReference>
<evidence type="ECO:0008006" key="10">
    <source>
        <dbReference type="Google" id="ProtNLM"/>
    </source>
</evidence>
<dbReference type="Proteomes" id="UP001320876">
    <property type="component" value="Unassembled WGS sequence"/>
</dbReference>
<dbReference type="InterPro" id="IPR001734">
    <property type="entry name" value="Na/solute_symporter"/>
</dbReference>
<protein>
    <recommendedName>
        <fullName evidence="10">Transporter</fullName>
    </recommendedName>
</protein>
<evidence type="ECO:0000313" key="9">
    <source>
        <dbReference type="Proteomes" id="UP001320876"/>
    </source>
</evidence>
<evidence type="ECO:0000313" key="8">
    <source>
        <dbReference type="EMBL" id="MCW1925820.1"/>
    </source>
</evidence>
<dbReference type="PROSITE" id="PS50283">
    <property type="entry name" value="NA_SOLUT_SYMP_3"/>
    <property type="match status" value="1"/>
</dbReference>
<feature type="transmembrane region" description="Helical" evidence="7">
    <location>
        <begin position="182"/>
        <end position="202"/>
    </location>
</feature>
<evidence type="ECO:0000256" key="5">
    <source>
        <dbReference type="ARBA" id="ARBA00023136"/>
    </source>
</evidence>
<evidence type="ECO:0000256" key="3">
    <source>
        <dbReference type="ARBA" id="ARBA00022692"/>
    </source>
</evidence>
<feature type="transmembrane region" description="Helical" evidence="7">
    <location>
        <begin position="222"/>
        <end position="240"/>
    </location>
</feature>
<dbReference type="PANTHER" id="PTHR11819">
    <property type="entry name" value="SOLUTE CARRIER FAMILY 5"/>
    <property type="match status" value="1"/>
</dbReference>
<feature type="transmembrane region" description="Helical" evidence="7">
    <location>
        <begin position="44"/>
        <end position="64"/>
    </location>
</feature>
<feature type="transmembrane region" description="Helical" evidence="7">
    <location>
        <begin position="6"/>
        <end position="24"/>
    </location>
</feature>
<keyword evidence="3 7" id="KW-0812">Transmembrane</keyword>
<proteinExistence type="inferred from homology"/>
<dbReference type="RefSeq" id="WP_264489927.1">
    <property type="nucleotide sequence ID" value="NZ_JAPDDT010000017.1"/>
</dbReference>
<evidence type="ECO:0000256" key="1">
    <source>
        <dbReference type="ARBA" id="ARBA00004141"/>
    </source>
</evidence>
<feature type="transmembrane region" description="Helical" evidence="7">
    <location>
        <begin position="553"/>
        <end position="573"/>
    </location>
</feature>
<comment type="subcellular location">
    <subcellularLocation>
        <location evidence="1">Membrane</location>
        <topology evidence="1">Multi-pass membrane protein</topology>
    </subcellularLocation>
</comment>
<gene>
    <name evidence="8" type="ORF">OKA05_24895</name>
</gene>
<feature type="transmembrane region" description="Helical" evidence="7">
    <location>
        <begin position="471"/>
        <end position="494"/>
    </location>
</feature>
<organism evidence="8 9">
    <name type="scientific">Luteolibacter arcticus</name>
    <dbReference type="NCBI Taxonomy" id="1581411"/>
    <lineage>
        <taxon>Bacteria</taxon>
        <taxon>Pseudomonadati</taxon>
        <taxon>Verrucomicrobiota</taxon>
        <taxon>Verrucomicrobiia</taxon>
        <taxon>Verrucomicrobiales</taxon>
        <taxon>Verrucomicrobiaceae</taxon>
        <taxon>Luteolibacter</taxon>
    </lineage>
</organism>
<feature type="transmembrane region" description="Helical" evidence="7">
    <location>
        <begin position="127"/>
        <end position="147"/>
    </location>
</feature>
<reference evidence="8 9" key="1">
    <citation type="submission" date="2022-10" db="EMBL/GenBank/DDBJ databases">
        <title>Luteolibacter arcticus strain CCTCC AB 2014275, whole genome shotgun sequencing project.</title>
        <authorList>
            <person name="Zhao G."/>
            <person name="Shen L."/>
        </authorList>
    </citation>
    <scope>NUCLEOTIDE SEQUENCE [LARGE SCALE GENOMIC DNA]</scope>
    <source>
        <strain evidence="8 9">CCTCC AB 2014275</strain>
    </source>
</reference>
<keyword evidence="4 7" id="KW-1133">Transmembrane helix</keyword>
<dbReference type="PANTHER" id="PTHR11819:SF195">
    <property type="entry name" value="SODIUM_GLUCOSE COTRANSPORTER 4"/>
    <property type="match status" value="1"/>
</dbReference>
<sequence length="595" mass="65783">MITAFDYLIIGVYLVFMLVIGLAFRKMSKNTSDYFRAGGAMPWWLTGASAFIFSFSAWTFTGAAGKVYESGTLVLLVFYATIIGLLFAMRWTCVRFRRMRVITWMEAVRIRFGPFNEQFYTWIKLPLLLFFAGLGLNAVGVFMSSVFTMDMNVMLIVLGVVVTLVAFAGGSWAVLASDFVQAFLIMTITLCTAIMVLARPEIGGLGGLIEKVPSAHFQWSELARPQLIALWCVGTLWLKISDENNMERSTMYLMTRSDGDARKMVLIPLIGMLVGPLIWFIPSMAATIMHPNLASEYPNLKQPHEAAFVSVAMDVMPQGLLGLLLSAMLGATVTSMDAGLNKNVGIAIRSFYKPVLRPDASEKHLLVAGKVCTLVFGAVIIAFALFINKIRDTNLFDFVNQLAAYLLMPLALPLIYGLFYRRTPGWSAWSTALVAGAASWGIGHWCTPEWFQQVAGWEKPLNADEKTYLKLGMTTLGGTVLVGSAWFFFTGLFYRKAPEEERERIENFFANLATPVDKHGVAGVQTSVYRLLGTMCLAYGVFILVLMAIPNPFFGRMAFLFVGGTFCIVGVVLRRAGATPVAEVEARQMEAGQHE</sequence>
<comment type="similarity">
    <text evidence="2 6">Belongs to the sodium:solute symporter (SSF) (TC 2.A.21) family.</text>
</comment>
<feature type="transmembrane region" description="Helical" evidence="7">
    <location>
        <begin position="365"/>
        <end position="387"/>
    </location>
</feature>
<feature type="transmembrane region" description="Helical" evidence="7">
    <location>
        <begin position="70"/>
        <end position="89"/>
    </location>
</feature>
<accession>A0ABT3GQR3</accession>
<keyword evidence="9" id="KW-1185">Reference proteome</keyword>
<evidence type="ECO:0000256" key="6">
    <source>
        <dbReference type="RuleBase" id="RU362091"/>
    </source>
</evidence>
<feature type="transmembrane region" description="Helical" evidence="7">
    <location>
        <begin position="402"/>
        <end position="420"/>
    </location>
</feature>
<name>A0ABT3GQR3_9BACT</name>
<feature type="transmembrane region" description="Helical" evidence="7">
    <location>
        <begin position="261"/>
        <end position="281"/>
    </location>
</feature>
<comment type="caution">
    <text evidence="8">The sequence shown here is derived from an EMBL/GenBank/DDBJ whole genome shotgun (WGS) entry which is preliminary data.</text>
</comment>
<keyword evidence="5 7" id="KW-0472">Membrane</keyword>
<feature type="transmembrane region" description="Helical" evidence="7">
    <location>
        <begin position="153"/>
        <end position="175"/>
    </location>
</feature>
<feature type="transmembrane region" description="Helical" evidence="7">
    <location>
        <begin position="528"/>
        <end position="547"/>
    </location>
</feature>
<feature type="transmembrane region" description="Helical" evidence="7">
    <location>
        <begin position="432"/>
        <end position="451"/>
    </location>
</feature>
<evidence type="ECO:0000256" key="4">
    <source>
        <dbReference type="ARBA" id="ARBA00022989"/>
    </source>
</evidence>
<evidence type="ECO:0000256" key="2">
    <source>
        <dbReference type="ARBA" id="ARBA00006434"/>
    </source>
</evidence>
<evidence type="ECO:0000256" key="7">
    <source>
        <dbReference type="SAM" id="Phobius"/>
    </source>
</evidence>
<dbReference type="InterPro" id="IPR038377">
    <property type="entry name" value="Na/Glc_symporter_sf"/>
</dbReference>
<dbReference type="Gene3D" id="1.20.1730.10">
    <property type="entry name" value="Sodium/glucose cotransporter"/>
    <property type="match status" value="1"/>
</dbReference>
<dbReference type="EMBL" id="JAPDDT010000017">
    <property type="protein sequence ID" value="MCW1925820.1"/>
    <property type="molecule type" value="Genomic_DNA"/>
</dbReference>